<dbReference type="PANTHER" id="PTHR43215">
    <property type="entry name" value="RADIAL SPOKE HEAD 1 HOMOLOG"/>
    <property type="match status" value="1"/>
</dbReference>
<feature type="region of interest" description="Disordered" evidence="2">
    <location>
        <begin position="1"/>
        <end position="27"/>
    </location>
</feature>
<dbReference type="Gene3D" id="2.20.110.10">
    <property type="entry name" value="Histone H3 K4-specific methyltransferase SET7/9 N-terminal domain"/>
    <property type="match status" value="6"/>
</dbReference>
<dbReference type="Proteomes" id="UP001162131">
    <property type="component" value="Unassembled WGS sequence"/>
</dbReference>
<feature type="compositionally biased region" description="Basic and acidic residues" evidence="2">
    <location>
        <begin position="1"/>
        <end position="11"/>
    </location>
</feature>
<gene>
    <name evidence="3" type="ORF">BSTOLATCC_MIC53608</name>
</gene>
<dbReference type="Pfam" id="PF02493">
    <property type="entry name" value="MORN"/>
    <property type="match status" value="11"/>
</dbReference>
<organism evidence="3 4">
    <name type="scientific">Blepharisma stoltei</name>
    <dbReference type="NCBI Taxonomy" id="1481888"/>
    <lineage>
        <taxon>Eukaryota</taxon>
        <taxon>Sar</taxon>
        <taxon>Alveolata</taxon>
        <taxon>Ciliophora</taxon>
        <taxon>Postciliodesmatophora</taxon>
        <taxon>Heterotrichea</taxon>
        <taxon>Heterotrichida</taxon>
        <taxon>Blepharismidae</taxon>
        <taxon>Blepharisma</taxon>
    </lineage>
</organism>
<keyword evidence="4" id="KW-1185">Reference proteome</keyword>
<dbReference type="PANTHER" id="PTHR43215:SF14">
    <property type="entry name" value="RADIAL SPOKE HEAD 1 HOMOLOG"/>
    <property type="match status" value="1"/>
</dbReference>
<dbReference type="SUPFAM" id="SSF82185">
    <property type="entry name" value="Histone H3 K4-specific methyltransferase SET7/9 N-terminal domain"/>
    <property type="match status" value="5"/>
</dbReference>
<evidence type="ECO:0000313" key="4">
    <source>
        <dbReference type="Proteomes" id="UP001162131"/>
    </source>
</evidence>
<name>A0AAU9KC81_9CILI</name>
<comment type="caution">
    <text evidence="3">The sequence shown here is derived from an EMBL/GenBank/DDBJ whole genome shotgun (WGS) entry which is preliminary data.</text>
</comment>
<evidence type="ECO:0000256" key="1">
    <source>
        <dbReference type="ARBA" id="ARBA00022737"/>
    </source>
</evidence>
<dbReference type="EMBL" id="CAJZBQ010000053">
    <property type="protein sequence ID" value="CAG9331540.1"/>
    <property type="molecule type" value="Genomic_DNA"/>
</dbReference>
<sequence length="738" mass="84706">MKKGNRSERRLVTRTKRSKTPTTIEGNDSFNATYLKSPSPITHRRKSTSEFDLQKILAIIPYSLGKIQKPATYRKELAKIYELENQDSQTSSKTFEQYINTKVLDAQRQLNQLLENKESPSQKQNSFYPIQYFRKTINRFSPGIVRIYPKESSITPTSTSTRLIQNDRFCKTPTPPSQPKQHLNTSSPSLKRIQPQKYNLEASFSVKNHNRLKKSPNPDKITNNTHFLAVEKYNGDYVNGKRHGNGEIIYSNGDKYKGKWINDKKEGYGKYLYKDIGITYKGDWHMNNRHGNGKMKFSNGDVLQGSWSNGYLNDGYVIILYGNGDKYQGEIVNGMRHGEGTIKYQQGYFYRGPWKEDHRSGIGLITYKTEFFFEGLFINDSTEGKGVLVKKDIFGFNKNKNTDAPDSPSNIFRSSSNYSYNRKSELGHIDEFKLFKLLSLDMWDTIFVTLTSEQLDSRINFPHPTIESGIFRAGKLFGAGMLKFGIYGKYEGNFKDGARSGWGKMVYNDPDKVCSWFHDNEGTYYGEWKDNFKHGFGVFEWPDRTKYEGRFSRNMRNFVTGKMYFNNGEIYEGGWVNDKMEGKGTYWKGGIIFKGQFIKGLPADVGSLEFADGRKYDGNIDNWLPNGNGAMRWPNGDLYEGSFKDGNPDGNGKMVFSNGDLYVGEWDRGQRTGNGIMNYSTTGEIYDGEWVCNYRVGLGILKSLKGDIIFWGKWKQDQPGNKGKMKRTRSGKIMLEYI</sequence>
<evidence type="ECO:0008006" key="5">
    <source>
        <dbReference type="Google" id="ProtNLM"/>
    </source>
</evidence>
<evidence type="ECO:0000256" key="2">
    <source>
        <dbReference type="SAM" id="MobiDB-lite"/>
    </source>
</evidence>
<protein>
    <recommendedName>
        <fullName evidence="5">Phosphatidylinositol-4-phosphate 5-kinase</fullName>
    </recommendedName>
</protein>
<dbReference type="SMART" id="SM00698">
    <property type="entry name" value="MORN"/>
    <property type="match status" value="12"/>
</dbReference>
<feature type="compositionally biased region" description="Polar residues" evidence="2">
    <location>
        <begin position="179"/>
        <end position="189"/>
    </location>
</feature>
<proteinExistence type="predicted"/>
<feature type="compositionally biased region" description="Polar residues" evidence="2">
    <location>
        <begin position="155"/>
        <end position="164"/>
    </location>
</feature>
<evidence type="ECO:0000313" key="3">
    <source>
        <dbReference type="EMBL" id="CAG9331540.1"/>
    </source>
</evidence>
<dbReference type="GO" id="GO:0005829">
    <property type="term" value="C:cytosol"/>
    <property type="evidence" value="ECO:0007669"/>
    <property type="project" value="TreeGrafter"/>
</dbReference>
<dbReference type="InterPro" id="IPR003409">
    <property type="entry name" value="MORN"/>
</dbReference>
<feature type="region of interest" description="Disordered" evidence="2">
    <location>
        <begin position="155"/>
        <end position="189"/>
    </location>
</feature>
<reference evidence="3" key="1">
    <citation type="submission" date="2021-09" db="EMBL/GenBank/DDBJ databases">
        <authorList>
            <consortium name="AG Swart"/>
            <person name="Singh M."/>
            <person name="Singh A."/>
            <person name="Seah K."/>
            <person name="Emmerich C."/>
        </authorList>
    </citation>
    <scope>NUCLEOTIDE SEQUENCE</scope>
    <source>
        <strain evidence="3">ATCC30299</strain>
    </source>
</reference>
<accession>A0AAU9KC81</accession>
<dbReference type="AlphaFoldDB" id="A0AAU9KC81"/>
<keyword evidence="1" id="KW-0677">Repeat</keyword>